<reference evidence="1" key="2">
    <citation type="submission" date="2023-01" db="EMBL/GenBank/DDBJ databases">
        <authorList>
            <person name="Sun Q."/>
            <person name="Evtushenko L."/>
        </authorList>
    </citation>
    <scope>NUCLEOTIDE SEQUENCE</scope>
    <source>
        <strain evidence="1">VKM B-2935</strain>
    </source>
</reference>
<evidence type="ECO:0008006" key="3">
    <source>
        <dbReference type="Google" id="ProtNLM"/>
    </source>
</evidence>
<reference evidence="1" key="1">
    <citation type="journal article" date="2014" name="Int. J. Syst. Evol. Microbiol.">
        <title>Complete genome sequence of Corynebacterium casei LMG S-19264T (=DSM 44701T), isolated from a smear-ripened cheese.</title>
        <authorList>
            <consortium name="US DOE Joint Genome Institute (JGI-PGF)"/>
            <person name="Walter F."/>
            <person name="Albersmeier A."/>
            <person name="Kalinowski J."/>
            <person name="Ruckert C."/>
        </authorList>
    </citation>
    <scope>NUCLEOTIDE SEQUENCE</scope>
    <source>
        <strain evidence="1">VKM B-2935</strain>
    </source>
</reference>
<protein>
    <recommendedName>
        <fullName evidence="3">Cytoplasmic protein</fullName>
    </recommendedName>
</protein>
<dbReference type="AlphaFoldDB" id="A0A9W6K6Y9"/>
<name>A0A9W6K6Y9_9PSED</name>
<keyword evidence="2" id="KW-1185">Reference proteome</keyword>
<dbReference type="Pfam" id="PF09907">
    <property type="entry name" value="HigB_toxin"/>
    <property type="match status" value="1"/>
</dbReference>
<evidence type="ECO:0000313" key="2">
    <source>
        <dbReference type="Proteomes" id="UP001143328"/>
    </source>
</evidence>
<dbReference type="RefSeq" id="WP_271195046.1">
    <property type="nucleotide sequence ID" value="NZ_BSFN01000004.1"/>
</dbReference>
<dbReference type="GO" id="GO:0004519">
    <property type="term" value="F:endonuclease activity"/>
    <property type="evidence" value="ECO:0007669"/>
    <property type="project" value="InterPro"/>
</dbReference>
<gene>
    <name evidence="1" type="ORF">GCM10017655_18970</name>
</gene>
<dbReference type="InterPro" id="IPR018669">
    <property type="entry name" value="Toxin_HigB"/>
</dbReference>
<evidence type="ECO:0000313" key="1">
    <source>
        <dbReference type="EMBL" id="GLK88835.1"/>
    </source>
</evidence>
<comment type="caution">
    <text evidence="1">The sequence shown here is derived from an EMBL/GenBank/DDBJ whole genome shotgun (WGS) entry which is preliminary data.</text>
</comment>
<accession>A0A9W6K6Y9</accession>
<dbReference type="GO" id="GO:0110001">
    <property type="term" value="C:toxin-antitoxin complex"/>
    <property type="evidence" value="ECO:0007669"/>
    <property type="project" value="InterPro"/>
</dbReference>
<organism evidence="1 2">
    <name type="scientific">Pseudomonas turukhanskensis</name>
    <dbReference type="NCBI Taxonomy" id="1806536"/>
    <lineage>
        <taxon>Bacteria</taxon>
        <taxon>Pseudomonadati</taxon>
        <taxon>Pseudomonadota</taxon>
        <taxon>Gammaproteobacteria</taxon>
        <taxon>Pseudomonadales</taxon>
        <taxon>Pseudomonadaceae</taxon>
        <taxon>Pseudomonas</taxon>
    </lineage>
</organism>
<sequence length="108" mass="12460">MHVFKKKTFSEACLQYPVKAASIMALYKLLDMSVATTPLELRQALSTLDNFTPRSGWWVVDIGGNELRLIAAIDFAKQRVYVKHLFNHADYDKANRWYRNPQNQGVMP</sequence>
<proteinExistence type="predicted"/>
<dbReference type="EMBL" id="BSFN01000004">
    <property type="protein sequence ID" value="GLK88835.1"/>
    <property type="molecule type" value="Genomic_DNA"/>
</dbReference>
<dbReference type="Proteomes" id="UP001143328">
    <property type="component" value="Unassembled WGS sequence"/>
</dbReference>
<dbReference type="GO" id="GO:0003723">
    <property type="term" value="F:RNA binding"/>
    <property type="evidence" value="ECO:0007669"/>
    <property type="project" value="InterPro"/>
</dbReference>